<protein>
    <submittedName>
        <fullName evidence="2">Uncharacterized protein</fullName>
    </submittedName>
</protein>
<proteinExistence type="predicted"/>
<evidence type="ECO:0000313" key="2">
    <source>
        <dbReference type="EMBL" id="GFS70230.1"/>
    </source>
</evidence>
<dbReference type="EMBL" id="BMAW01049345">
    <property type="protein sequence ID" value="GFS70230.1"/>
    <property type="molecule type" value="Genomic_DNA"/>
</dbReference>
<reference evidence="2" key="1">
    <citation type="submission" date="2020-08" db="EMBL/GenBank/DDBJ databases">
        <title>Multicomponent nature underlies the extraordinary mechanical properties of spider dragline silk.</title>
        <authorList>
            <person name="Kono N."/>
            <person name="Nakamura H."/>
            <person name="Mori M."/>
            <person name="Yoshida Y."/>
            <person name="Ohtoshi R."/>
            <person name="Malay A.D."/>
            <person name="Moran D.A.P."/>
            <person name="Tomita M."/>
            <person name="Numata K."/>
            <person name="Arakawa K."/>
        </authorList>
    </citation>
    <scope>NUCLEOTIDE SEQUENCE</scope>
</reference>
<sequence length="120" mass="13861">MENFAVVIDLDEVIESMPHSDFPGPYPLPTAKFVQEEELDSDEIVEYSYLDEETSDYEEEFPNEHQEPISSITIEEFEEFLNHTQAFQQLQEPVVRDQHEDSEPLNETVSAEHSPAINST</sequence>
<evidence type="ECO:0000256" key="1">
    <source>
        <dbReference type="SAM" id="MobiDB-lite"/>
    </source>
</evidence>
<dbReference type="AlphaFoldDB" id="A0A8X6MNW4"/>
<keyword evidence="3" id="KW-1185">Reference proteome</keyword>
<feature type="region of interest" description="Disordered" evidence="1">
    <location>
        <begin position="88"/>
        <end position="120"/>
    </location>
</feature>
<gene>
    <name evidence="2" type="ORF">NPIL_216971</name>
</gene>
<feature type="compositionally biased region" description="Polar residues" evidence="1">
    <location>
        <begin position="105"/>
        <end position="120"/>
    </location>
</feature>
<evidence type="ECO:0000313" key="3">
    <source>
        <dbReference type="Proteomes" id="UP000887013"/>
    </source>
</evidence>
<organism evidence="2 3">
    <name type="scientific">Nephila pilipes</name>
    <name type="common">Giant wood spider</name>
    <name type="synonym">Nephila maculata</name>
    <dbReference type="NCBI Taxonomy" id="299642"/>
    <lineage>
        <taxon>Eukaryota</taxon>
        <taxon>Metazoa</taxon>
        <taxon>Ecdysozoa</taxon>
        <taxon>Arthropoda</taxon>
        <taxon>Chelicerata</taxon>
        <taxon>Arachnida</taxon>
        <taxon>Araneae</taxon>
        <taxon>Araneomorphae</taxon>
        <taxon>Entelegynae</taxon>
        <taxon>Araneoidea</taxon>
        <taxon>Nephilidae</taxon>
        <taxon>Nephila</taxon>
    </lineage>
</organism>
<name>A0A8X6MNW4_NEPPI</name>
<comment type="caution">
    <text evidence="2">The sequence shown here is derived from an EMBL/GenBank/DDBJ whole genome shotgun (WGS) entry which is preliminary data.</text>
</comment>
<dbReference type="Proteomes" id="UP000887013">
    <property type="component" value="Unassembled WGS sequence"/>
</dbReference>
<accession>A0A8X6MNW4</accession>